<gene>
    <name evidence="1" type="ORF">ARMSODRAFT_1024423</name>
</gene>
<dbReference type="GO" id="GO:1904462">
    <property type="term" value="P:ergosteryl 3-beta-D-glucoside catabolic process"/>
    <property type="evidence" value="ECO:0007669"/>
    <property type="project" value="TreeGrafter"/>
</dbReference>
<proteinExistence type="predicted"/>
<dbReference type="Proteomes" id="UP000218334">
    <property type="component" value="Unassembled WGS sequence"/>
</dbReference>
<name>A0A2H3B1T0_9AGAR</name>
<dbReference type="EMBL" id="KZ293462">
    <property type="protein sequence ID" value="PBK62864.1"/>
    <property type="molecule type" value="Genomic_DNA"/>
</dbReference>
<dbReference type="InterPro" id="IPR017853">
    <property type="entry name" value="GH"/>
</dbReference>
<dbReference type="PANTHER" id="PTHR31308">
    <property type="match status" value="1"/>
</dbReference>
<evidence type="ECO:0008006" key="3">
    <source>
        <dbReference type="Google" id="ProtNLM"/>
    </source>
</evidence>
<dbReference type="Gene3D" id="3.20.20.80">
    <property type="entry name" value="Glycosidases"/>
    <property type="match status" value="2"/>
</dbReference>
<sequence length="454" mass="52189">MTTTYSPWSMRSYICWSAVPFDEHFSGLRRWACTFKAVEHAGLLYSRPSLRAFVALHQAMWLCYSGGSGAPAWTLDAVGFDLHKLEDIGSVWLKGVKGGGHVEEEQGLWLCGYSVHKARRGDYGYVLLGGRRLRAQGEAQASARRRCICPRILQGAFLAMFENFDRAVGDLEVVIGFEMTNEPHRVYLESQYLHVFDYNTDFHLVNMPAAFVSFRLGASHPTEVPVYTRSSPMPTRKNLIHGAWEWDVDRNEAVILRQNYFVKHPMTGQKVDWYDDFSIRSFRKVIPNEFCPETLSPRKSNCRTWFMRRTGMNALFSKAFRDFTVDVHGLSRVRDFSAFVQYLSKPLDARDKYSLQIKNIVEHGCKTLSERPVIIGECSTPVDLNKKETFASDNWLWQTRIMDAMITGLERTLVSYTLWCYNPSNDDATGDNWNGAIFWCFSRKRVEQTAVSFN</sequence>
<dbReference type="STRING" id="1076256.A0A2H3B1T0"/>
<keyword evidence="2" id="KW-1185">Reference proteome</keyword>
<protein>
    <recommendedName>
        <fullName evidence="3">Glycoside hydrolase family 5 protein</fullName>
    </recommendedName>
</protein>
<dbReference type="SUPFAM" id="SSF51445">
    <property type="entry name" value="(Trans)glycosidases"/>
    <property type="match status" value="1"/>
</dbReference>
<dbReference type="PANTHER" id="PTHR31308:SF5">
    <property type="entry name" value="ERGOSTERYL-BETA-GLUCOSIDASE"/>
    <property type="match status" value="1"/>
</dbReference>
<dbReference type="InterPro" id="IPR052066">
    <property type="entry name" value="Glycosphingolipid_Hydrolases"/>
</dbReference>
<organism evidence="1 2">
    <name type="scientific">Armillaria solidipes</name>
    <dbReference type="NCBI Taxonomy" id="1076256"/>
    <lineage>
        <taxon>Eukaryota</taxon>
        <taxon>Fungi</taxon>
        <taxon>Dikarya</taxon>
        <taxon>Basidiomycota</taxon>
        <taxon>Agaricomycotina</taxon>
        <taxon>Agaricomycetes</taxon>
        <taxon>Agaricomycetidae</taxon>
        <taxon>Agaricales</taxon>
        <taxon>Marasmiineae</taxon>
        <taxon>Physalacriaceae</taxon>
        <taxon>Armillaria</taxon>
    </lineage>
</organism>
<dbReference type="AlphaFoldDB" id="A0A2H3B1T0"/>
<evidence type="ECO:0000313" key="1">
    <source>
        <dbReference type="EMBL" id="PBK62864.1"/>
    </source>
</evidence>
<dbReference type="GO" id="GO:0050295">
    <property type="term" value="F:steryl-beta-glucosidase activity"/>
    <property type="evidence" value="ECO:0007669"/>
    <property type="project" value="TreeGrafter"/>
</dbReference>
<accession>A0A2H3B1T0</accession>
<evidence type="ECO:0000313" key="2">
    <source>
        <dbReference type="Proteomes" id="UP000218334"/>
    </source>
</evidence>
<reference evidence="2" key="1">
    <citation type="journal article" date="2017" name="Nat. Ecol. Evol.">
        <title>Genome expansion and lineage-specific genetic innovations in the forest pathogenic fungi Armillaria.</title>
        <authorList>
            <person name="Sipos G."/>
            <person name="Prasanna A.N."/>
            <person name="Walter M.C."/>
            <person name="O'Connor E."/>
            <person name="Balint B."/>
            <person name="Krizsan K."/>
            <person name="Kiss B."/>
            <person name="Hess J."/>
            <person name="Varga T."/>
            <person name="Slot J."/>
            <person name="Riley R."/>
            <person name="Boka B."/>
            <person name="Rigling D."/>
            <person name="Barry K."/>
            <person name="Lee J."/>
            <person name="Mihaltcheva S."/>
            <person name="LaButti K."/>
            <person name="Lipzen A."/>
            <person name="Waldron R."/>
            <person name="Moloney N.M."/>
            <person name="Sperisen C."/>
            <person name="Kredics L."/>
            <person name="Vagvoelgyi C."/>
            <person name="Patrignani A."/>
            <person name="Fitzpatrick D."/>
            <person name="Nagy I."/>
            <person name="Doyle S."/>
            <person name="Anderson J.B."/>
            <person name="Grigoriev I.V."/>
            <person name="Gueldener U."/>
            <person name="Muensterkoetter M."/>
            <person name="Nagy L.G."/>
        </authorList>
    </citation>
    <scope>NUCLEOTIDE SEQUENCE [LARGE SCALE GENOMIC DNA]</scope>
    <source>
        <strain evidence="2">28-4</strain>
    </source>
</reference>